<sequence>MEILKAKQQLQHFMSIRSDNPDLLKAQYRAFTRQMPMMYLILISSTWALSITHMQSAPIWLTVGIPALFTLGCMLRITFWWRTRNIDPMPDVAHAALVRTNRLAVGLPIAFTVWSFLLVPYGDAYAQSHVAFYMAITVISCIFCLMYVRSAAFIVTVIVNGAFVLFFIASRQPTFIAIAINVALVCAGMMSILLTNYRNFERMVISQQRTEALSNENLLLANIDSLTELPNRRAFFTHLEVEFERAKAENTRLALGVIDLDGFKPVNDLYGHSMGDRLLIDVSRRLTTSLKASRAFRLGGDEFAIVAPLAPDDALLVANANAISERLGEPYHLPEGTVHVSASMGIAVFPDLASTLEQLFDRADYALYHAKKTRRGGAVLFDAEHERQINIEARIEHLLKQANLEDELSVMFQPIVNIGDEQTVGFEALARWYSPVLGHVSPGQFFPIAERAGIVSSLTQPLLRKALAFASQWEEPLRLSFNLSAHDLNSCEGVLSLVGIIEGSRFDAGRLDLEITETALTLDFEQIKSSVEMLRRLGCGISLDDFGTGYSSLTRLHALPLTKIKIDRSFVTDLHKRPASYKIVKSLLTLSRDMGLECVVEGVETPDELAALRGLGATLVQGYLYSRPLTEEGAAEWCFIAARQAGSLAS</sequence>
<dbReference type="AlphaFoldDB" id="A0A1C3XD49"/>
<protein>
    <submittedName>
        <fullName evidence="4">Diguanylate cyclase (GGDEF) domain-containing protein</fullName>
    </submittedName>
</protein>
<dbReference type="PROSITE" id="PS50887">
    <property type="entry name" value="GGDEF"/>
    <property type="match status" value="1"/>
</dbReference>
<dbReference type="InterPro" id="IPR035919">
    <property type="entry name" value="EAL_sf"/>
</dbReference>
<feature type="transmembrane region" description="Helical" evidence="1">
    <location>
        <begin position="37"/>
        <end position="53"/>
    </location>
</feature>
<dbReference type="NCBIfam" id="TIGR00254">
    <property type="entry name" value="GGDEF"/>
    <property type="match status" value="1"/>
</dbReference>
<organism evidence="4 5">
    <name type="scientific">Rhizobium miluonense</name>
    <dbReference type="NCBI Taxonomy" id="411945"/>
    <lineage>
        <taxon>Bacteria</taxon>
        <taxon>Pseudomonadati</taxon>
        <taxon>Pseudomonadota</taxon>
        <taxon>Alphaproteobacteria</taxon>
        <taxon>Hyphomicrobiales</taxon>
        <taxon>Rhizobiaceae</taxon>
        <taxon>Rhizobium/Agrobacterium group</taxon>
        <taxon>Rhizobium</taxon>
    </lineage>
</organism>
<dbReference type="InterPro" id="IPR001633">
    <property type="entry name" value="EAL_dom"/>
</dbReference>
<accession>A0A1C3XD49</accession>
<keyword evidence="1" id="KW-0812">Transmembrane</keyword>
<dbReference type="InterPro" id="IPR029787">
    <property type="entry name" value="Nucleotide_cyclase"/>
</dbReference>
<dbReference type="Proteomes" id="UP000199435">
    <property type="component" value="Unassembled WGS sequence"/>
</dbReference>
<dbReference type="Pfam" id="PF00563">
    <property type="entry name" value="EAL"/>
    <property type="match status" value="1"/>
</dbReference>
<dbReference type="Pfam" id="PF00990">
    <property type="entry name" value="GGDEF"/>
    <property type="match status" value="1"/>
</dbReference>
<dbReference type="CDD" id="cd01949">
    <property type="entry name" value="GGDEF"/>
    <property type="match status" value="1"/>
</dbReference>
<feature type="transmembrane region" description="Helical" evidence="1">
    <location>
        <begin position="102"/>
        <end position="119"/>
    </location>
</feature>
<dbReference type="SMART" id="SM00052">
    <property type="entry name" value="EAL"/>
    <property type="match status" value="1"/>
</dbReference>
<feature type="domain" description="EAL" evidence="2">
    <location>
        <begin position="392"/>
        <end position="642"/>
    </location>
</feature>
<dbReference type="PANTHER" id="PTHR44757">
    <property type="entry name" value="DIGUANYLATE CYCLASE DGCP"/>
    <property type="match status" value="1"/>
</dbReference>
<evidence type="ECO:0000256" key="1">
    <source>
        <dbReference type="SAM" id="Phobius"/>
    </source>
</evidence>
<dbReference type="InterPro" id="IPR052155">
    <property type="entry name" value="Biofilm_reg_signaling"/>
</dbReference>
<keyword evidence="1" id="KW-1133">Transmembrane helix</keyword>
<dbReference type="Gene3D" id="3.30.70.270">
    <property type="match status" value="1"/>
</dbReference>
<feature type="domain" description="GGDEF" evidence="3">
    <location>
        <begin position="251"/>
        <end position="383"/>
    </location>
</feature>
<dbReference type="CDD" id="cd01948">
    <property type="entry name" value="EAL"/>
    <property type="match status" value="1"/>
</dbReference>
<reference evidence="5" key="1">
    <citation type="submission" date="2016-08" db="EMBL/GenBank/DDBJ databases">
        <authorList>
            <person name="Varghese N."/>
            <person name="Submissions Spin"/>
        </authorList>
    </citation>
    <scope>NUCLEOTIDE SEQUENCE [LARGE SCALE GENOMIC DNA]</scope>
    <source>
        <strain evidence="5">HAMBI 2971</strain>
    </source>
</reference>
<feature type="transmembrane region" description="Helical" evidence="1">
    <location>
        <begin position="175"/>
        <end position="194"/>
    </location>
</feature>
<evidence type="ECO:0000313" key="4">
    <source>
        <dbReference type="EMBL" id="SCB50220.1"/>
    </source>
</evidence>
<evidence type="ECO:0000259" key="3">
    <source>
        <dbReference type="PROSITE" id="PS50887"/>
    </source>
</evidence>
<dbReference type="Gene3D" id="3.20.20.450">
    <property type="entry name" value="EAL domain"/>
    <property type="match status" value="1"/>
</dbReference>
<proteinExistence type="predicted"/>
<feature type="transmembrane region" description="Helical" evidence="1">
    <location>
        <begin position="59"/>
        <end position="81"/>
    </location>
</feature>
<keyword evidence="1" id="KW-0472">Membrane</keyword>
<gene>
    <name evidence="4" type="ORF">GA0061102_10857</name>
</gene>
<evidence type="ECO:0000313" key="5">
    <source>
        <dbReference type="Proteomes" id="UP000199435"/>
    </source>
</evidence>
<dbReference type="EMBL" id="FMAH01000085">
    <property type="protein sequence ID" value="SCB50220.1"/>
    <property type="molecule type" value="Genomic_DNA"/>
</dbReference>
<dbReference type="PROSITE" id="PS50883">
    <property type="entry name" value="EAL"/>
    <property type="match status" value="1"/>
</dbReference>
<dbReference type="SUPFAM" id="SSF55073">
    <property type="entry name" value="Nucleotide cyclase"/>
    <property type="match status" value="1"/>
</dbReference>
<evidence type="ECO:0000259" key="2">
    <source>
        <dbReference type="PROSITE" id="PS50883"/>
    </source>
</evidence>
<dbReference type="PANTHER" id="PTHR44757:SF2">
    <property type="entry name" value="BIOFILM ARCHITECTURE MAINTENANCE PROTEIN MBAA"/>
    <property type="match status" value="1"/>
</dbReference>
<feature type="transmembrane region" description="Helical" evidence="1">
    <location>
        <begin position="152"/>
        <end position="169"/>
    </location>
</feature>
<dbReference type="SUPFAM" id="SSF141868">
    <property type="entry name" value="EAL domain-like"/>
    <property type="match status" value="1"/>
</dbReference>
<keyword evidence="5" id="KW-1185">Reference proteome</keyword>
<dbReference type="RefSeq" id="WP_167668112.1">
    <property type="nucleotide sequence ID" value="NZ_FMAH01000085.1"/>
</dbReference>
<dbReference type="STRING" id="411945.GA0061102_10857"/>
<dbReference type="SMART" id="SM00267">
    <property type="entry name" value="GGDEF"/>
    <property type="match status" value="1"/>
</dbReference>
<dbReference type="InterPro" id="IPR000160">
    <property type="entry name" value="GGDEF_dom"/>
</dbReference>
<name>A0A1C3XD49_9HYPH</name>
<dbReference type="InterPro" id="IPR043128">
    <property type="entry name" value="Rev_trsase/Diguanyl_cyclase"/>
</dbReference>